<protein>
    <recommendedName>
        <fullName evidence="8">Protein Wnt</fullName>
    </recommendedName>
</protein>
<dbReference type="EMBL" id="KJ658736">
    <property type="protein sequence ID" value="AID23658.1"/>
    <property type="molecule type" value="mRNA"/>
</dbReference>
<evidence type="ECO:0000256" key="2">
    <source>
        <dbReference type="ARBA" id="ARBA00005683"/>
    </source>
</evidence>
<dbReference type="GO" id="GO:0030182">
    <property type="term" value="P:neuron differentiation"/>
    <property type="evidence" value="ECO:0007669"/>
    <property type="project" value="TreeGrafter"/>
</dbReference>
<comment type="function">
    <text evidence="8">Ligand for members of the frizzled family of seven transmembrane receptors.</text>
</comment>
<dbReference type="AlphaFoldDB" id="A0A068CNG5"/>
<dbReference type="GO" id="GO:0045165">
    <property type="term" value="P:cell fate commitment"/>
    <property type="evidence" value="ECO:0007669"/>
    <property type="project" value="TreeGrafter"/>
</dbReference>
<dbReference type="Pfam" id="PF00110">
    <property type="entry name" value="wnt"/>
    <property type="match status" value="1"/>
</dbReference>
<evidence type="ECO:0000256" key="9">
    <source>
        <dbReference type="SAM" id="SignalP"/>
    </source>
</evidence>
<feature type="signal peptide" evidence="9">
    <location>
        <begin position="1"/>
        <end position="20"/>
    </location>
</feature>
<evidence type="ECO:0000256" key="1">
    <source>
        <dbReference type="ARBA" id="ARBA00004498"/>
    </source>
</evidence>
<dbReference type="GO" id="GO:0060070">
    <property type="term" value="P:canonical Wnt signaling pathway"/>
    <property type="evidence" value="ECO:0007669"/>
    <property type="project" value="TreeGrafter"/>
</dbReference>
<keyword evidence="9" id="KW-0732">Signal</keyword>
<evidence type="ECO:0000256" key="8">
    <source>
        <dbReference type="RuleBase" id="RU003500"/>
    </source>
</evidence>
<dbReference type="GO" id="GO:0005615">
    <property type="term" value="C:extracellular space"/>
    <property type="evidence" value="ECO:0007669"/>
    <property type="project" value="TreeGrafter"/>
</dbReference>
<dbReference type="GO" id="GO:0005125">
    <property type="term" value="F:cytokine activity"/>
    <property type="evidence" value="ECO:0007669"/>
    <property type="project" value="TreeGrafter"/>
</dbReference>
<comment type="subcellular location">
    <subcellularLocation>
        <location evidence="1 8">Secreted</location>
        <location evidence="1 8">Extracellular space</location>
        <location evidence="1 8">Extracellular matrix</location>
    </subcellularLocation>
</comment>
<keyword evidence="3 8" id="KW-0217">Developmental protein</keyword>
<accession>A0A068CNG5</accession>
<proteinExistence type="evidence at transcript level"/>
<keyword evidence="5" id="KW-0272">Extracellular matrix</keyword>
<reference evidence="10" key="1">
    <citation type="journal article" date="2014" name="Curr. Biol.">
        <title>Whole-body acoel regeneration is controlled by wnt and bmp-admp signaling.</title>
        <authorList>
            <person name="Srivastava M."/>
            <person name="Mazza-Curll K.L."/>
            <person name="van Wolfswinkel J.C."/>
            <person name="Reddien P.W."/>
        </authorList>
    </citation>
    <scope>NUCLEOTIDE SEQUENCE</scope>
</reference>
<keyword evidence="6 8" id="KW-0879">Wnt signaling pathway</keyword>
<dbReference type="InterPro" id="IPR005817">
    <property type="entry name" value="Wnt"/>
</dbReference>
<evidence type="ECO:0000256" key="7">
    <source>
        <dbReference type="ARBA" id="ARBA00023157"/>
    </source>
</evidence>
<evidence type="ECO:0000256" key="6">
    <source>
        <dbReference type="ARBA" id="ARBA00022687"/>
    </source>
</evidence>
<organism evidence="10">
    <name type="scientific">Hofstenia miamia</name>
    <name type="common">Three-banded panther worm</name>
    <dbReference type="NCBI Taxonomy" id="442651"/>
    <lineage>
        <taxon>Eukaryota</taxon>
        <taxon>Metazoa</taxon>
        <taxon>Xenacoelomorpha</taxon>
        <taxon>Acoelomorpha</taxon>
        <taxon>Acoela</taxon>
        <taxon>Hofsteniidae</taxon>
        <taxon>Hofstenia</taxon>
    </lineage>
</organism>
<sequence length="380" mass="43467">MVKLVSTAYFICSVLYIASARQKVSVKQLSGYFDSDIPAEIKNVRKFCDNISSDASFRQNCMYSPLMSKTLLIDSIFNGLRLCRKAFEKSRWQCELPTIKEPLRRKNYIQKLYDDPIMLESTAERGIVEAFLGAATAITVTQQCSLHAIASECQCEISSKKKKIKKRLNSETVEVLENIHRCKKDKQIGIGQSLKFFTKIITSRFKEKHKRLTSLHNYRLGTLHHLKVKKCRCNGYSGSCISKVCWKVISNTNNIINVLTNIYREKSRKVVISDAVRNKFKLYVQAGNSRFEPELDHLVYTAPSPSFCEAVPSLKYKGVSNRRCDLDVRHECKKVCCNRKIVNYTETLNDVCNCGFDLNALKVTCTLCPKNYSLHRCAKD</sequence>
<keyword evidence="7" id="KW-1015">Disulfide bond</keyword>
<comment type="similarity">
    <text evidence="2 8">Belongs to the Wnt family.</text>
</comment>
<evidence type="ECO:0000256" key="5">
    <source>
        <dbReference type="ARBA" id="ARBA00022530"/>
    </source>
</evidence>
<name>A0A068CNG5_HOFMI</name>
<evidence type="ECO:0000256" key="4">
    <source>
        <dbReference type="ARBA" id="ARBA00022525"/>
    </source>
</evidence>
<evidence type="ECO:0000313" key="10">
    <source>
        <dbReference type="EMBL" id="AID23658.1"/>
    </source>
</evidence>
<dbReference type="GO" id="GO:0005109">
    <property type="term" value="F:frizzled binding"/>
    <property type="evidence" value="ECO:0007669"/>
    <property type="project" value="TreeGrafter"/>
</dbReference>
<dbReference type="SMART" id="SM00097">
    <property type="entry name" value="WNT1"/>
    <property type="match status" value="1"/>
</dbReference>
<evidence type="ECO:0000256" key="3">
    <source>
        <dbReference type="ARBA" id="ARBA00022473"/>
    </source>
</evidence>
<keyword evidence="4" id="KW-0964">Secreted</keyword>
<feature type="chain" id="PRO_5001649840" description="Protein Wnt" evidence="9">
    <location>
        <begin position="21"/>
        <end position="380"/>
    </location>
</feature>
<dbReference type="PANTHER" id="PTHR12027">
    <property type="entry name" value="WNT RELATED"/>
    <property type="match status" value="1"/>
</dbReference>